<evidence type="ECO:0000313" key="2">
    <source>
        <dbReference type="Proteomes" id="UP001516400"/>
    </source>
</evidence>
<dbReference type="EMBL" id="JABFTP020000124">
    <property type="protein sequence ID" value="KAL3278952.1"/>
    <property type="molecule type" value="Genomic_DNA"/>
</dbReference>
<dbReference type="AlphaFoldDB" id="A0ABD2NKL5"/>
<evidence type="ECO:0000313" key="1">
    <source>
        <dbReference type="EMBL" id="KAL3278952.1"/>
    </source>
</evidence>
<gene>
    <name evidence="1" type="ORF">HHI36_016470</name>
</gene>
<reference evidence="1 2" key="1">
    <citation type="journal article" date="2021" name="BMC Biol.">
        <title>Horizontally acquired antibacterial genes associated with adaptive radiation of ladybird beetles.</title>
        <authorList>
            <person name="Li H.S."/>
            <person name="Tang X.F."/>
            <person name="Huang Y.H."/>
            <person name="Xu Z.Y."/>
            <person name="Chen M.L."/>
            <person name="Du X.Y."/>
            <person name="Qiu B.Y."/>
            <person name="Chen P.T."/>
            <person name="Zhang W."/>
            <person name="Slipinski A."/>
            <person name="Escalona H.E."/>
            <person name="Waterhouse R.M."/>
            <person name="Zwick A."/>
            <person name="Pang H."/>
        </authorList>
    </citation>
    <scope>NUCLEOTIDE SEQUENCE [LARGE SCALE GENOMIC DNA]</scope>
    <source>
        <strain evidence="1">SYSU2018</strain>
    </source>
</reference>
<name>A0ABD2NKL5_9CUCU</name>
<accession>A0ABD2NKL5</accession>
<comment type="caution">
    <text evidence="1">The sequence shown here is derived from an EMBL/GenBank/DDBJ whole genome shotgun (WGS) entry which is preliminary data.</text>
</comment>
<dbReference type="Proteomes" id="UP001516400">
    <property type="component" value="Unassembled WGS sequence"/>
</dbReference>
<organism evidence="1 2">
    <name type="scientific">Cryptolaemus montrouzieri</name>
    <dbReference type="NCBI Taxonomy" id="559131"/>
    <lineage>
        <taxon>Eukaryota</taxon>
        <taxon>Metazoa</taxon>
        <taxon>Ecdysozoa</taxon>
        <taxon>Arthropoda</taxon>
        <taxon>Hexapoda</taxon>
        <taxon>Insecta</taxon>
        <taxon>Pterygota</taxon>
        <taxon>Neoptera</taxon>
        <taxon>Endopterygota</taxon>
        <taxon>Coleoptera</taxon>
        <taxon>Polyphaga</taxon>
        <taxon>Cucujiformia</taxon>
        <taxon>Coccinelloidea</taxon>
        <taxon>Coccinellidae</taxon>
        <taxon>Scymninae</taxon>
        <taxon>Scymnini</taxon>
        <taxon>Cryptolaemus</taxon>
    </lineage>
</organism>
<keyword evidence="2" id="KW-1185">Reference proteome</keyword>
<proteinExistence type="predicted"/>
<protein>
    <submittedName>
        <fullName evidence="1">Uncharacterized protein</fullName>
    </submittedName>
</protein>
<sequence>MISDHEIIETKFKLDDGENKKIVFSRNFSEGKIRGIALHLLEQDWNYTSNVNVLYENLMMNIEKVVDKISPLQVKCVERVNEEWIDTEVKQAQKLRDEYYKVFKYTSNIKYFEKYRQGRNSIISMIRRKEKE</sequence>